<keyword evidence="4" id="KW-0347">Helicase</keyword>
<dbReference type="InterPro" id="IPR027417">
    <property type="entry name" value="P-loop_NTPase"/>
</dbReference>
<evidence type="ECO:0000256" key="6">
    <source>
        <dbReference type="ARBA" id="ARBA00023125"/>
    </source>
</evidence>
<feature type="compositionally biased region" description="Basic and acidic residues" evidence="8">
    <location>
        <begin position="106"/>
        <end position="121"/>
    </location>
</feature>
<name>A0ABQ9K8E0_9CUCU</name>
<feature type="region of interest" description="Disordered" evidence="8">
    <location>
        <begin position="16"/>
        <end position="184"/>
    </location>
</feature>
<keyword evidence="4" id="KW-0378">Hydrolase</keyword>
<keyword evidence="5" id="KW-0067">ATP-binding</keyword>
<evidence type="ECO:0000259" key="9">
    <source>
        <dbReference type="Pfam" id="PF00176"/>
    </source>
</evidence>
<dbReference type="Pfam" id="PF00176">
    <property type="entry name" value="SNF2-rel_dom"/>
    <property type="match status" value="1"/>
</dbReference>
<dbReference type="EMBL" id="JAPWTJ010000005">
    <property type="protein sequence ID" value="KAJ8985898.1"/>
    <property type="molecule type" value="Genomic_DNA"/>
</dbReference>
<keyword evidence="11" id="KW-1185">Reference proteome</keyword>
<evidence type="ECO:0000256" key="8">
    <source>
        <dbReference type="SAM" id="MobiDB-lite"/>
    </source>
</evidence>
<dbReference type="PANTHER" id="PTHR45797:SF3">
    <property type="entry name" value="TRANSCRIPTIONAL REGULATOR ATRX HOMOLOG"/>
    <property type="match status" value="1"/>
</dbReference>
<dbReference type="InterPro" id="IPR044574">
    <property type="entry name" value="ARIP4-like"/>
</dbReference>
<proteinExistence type="inferred from homology"/>
<gene>
    <name evidence="10" type="ORF">NQ317_010655</name>
</gene>
<accession>A0ABQ9K8E0</accession>
<keyword evidence="7" id="KW-0539">Nucleus</keyword>
<evidence type="ECO:0000256" key="5">
    <source>
        <dbReference type="ARBA" id="ARBA00022840"/>
    </source>
</evidence>
<dbReference type="Gene3D" id="3.40.50.10810">
    <property type="entry name" value="Tandem AAA-ATPase domain"/>
    <property type="match status" value="1"/>
</dbReference>
<dbReference type="SUPFAM" id="SSF52540">
    <property type="entry name" value="P-loop containing nucleoside triphosphate hydrolases"/>
    <property type="match status" value="1"/>
</dbReference>
<reference evidence="10" key="1">
    <citation type="journal article" date="2023" name="Insect Mol. Biol.">
        <title>Genome sequencing provides insights into the evolution of gene families encoding plant cell wall-degrading enzymes in longhorned beetles.</title>
        <authorList>
            <person name="Shin N.R."/>
            <person name="Okamura Y."/>
            <person name="Kirsch R."/>
            <person name="Pauchet Y."/>
        </authorList>
    </citation>
    <scope>NUCLEOTIDE SEQUENCE</scope>
    <source>
        <strain evidence="10">MMC_N1</strain>
    </source>
</reference>
<feature type="compositionally biased region" description="Basic and acidic residues" evidence="8">
    <location>
        <begin position="67"/>
        <end position="79"/>
    </location>
</feature>
<dbReference type="InterPro" id="IPR038718">
    <property type="entry name" value="SNF2-like_sf"/>
</dbReference>
<evidence type="ECO:0000313" key="10">
    <source>
        <dbReference type="EMBL" id="KAJ8985898.1"/>
    </source>
</evidence>
<protein>
    <recommendedName>
        <fullName evidence="9">SNF2 N-terminal domain-containing protein</fullName>
    </recommendedName>
</protein>
<comment type="subcellular location">
    <subcellularLocation>
        <location evidence="1">Nucleus</location>
    </subcellularLocation>
</comment>
<dbReference type="InterPro" id="IPR000330">
    <property type="entry name" value="SNF2_N"/>
</dbReference>
<comment type="caution">
    <text evidence="10">The sequence shown here is derived from an EMBL/GenBank/DDBJ whole genome shotgun (WGS) entry which is preliminary data.</text>
</comment>
<evidence type="ECO:0000256" key="1">
    <source>
        <dbReference type="ARBA" id="ARBA00004123"/>
    </source>
</evidence>
<dbReference type="Proteomes" id="UP001162164">
    <property type="component" value="Unassembled WGS sequence"/>
</dbReference>
<feature type="compositionally biased region" description="Basic residues" evidence="8">
    <location>
        <begin position="84"/>
        <end position="94"/>
    </location>
</feature>
<evidence type="ECO:0000256" key="7">
    <source>
        <dbReference type="ARBA" id="ARBA00023242"/>
    </source>
</evidence>
<dbReference type="PANTHER" id="PTHR45797">
    <property type="entry name" value="RAD54-LIKE"/>
    <property type="match status" value="1"/>
</dbReference>
<feature type="domain" description="SNF2 N-terminal" evidence="9">
    <location>
        <begin position="237"/>
        <end position="317"/>
    </location>
</feature>
<comment type="similarity">
    <text evidence="2">Belongs to the SNF2/RAD54 helicase family.</text>
</comment>
<keyword evidence="6" id="KW-0238">DNA-binding</keyword>
<evidence type="ECO:0000256" key="3">
    <source>
        <dbReference type="ARBA" id="ARBA00022741"/>
    </source>
</evidence>
<keyword evidence="3" id="KW-0547">Nucleotide-binding</keyword>
<feature type="compositionally biased region" description="Basic and acidic residues" evidence="8">
    <location>
        <begin position="166"/>
        <end position="184"/>
    </location>
</feature>
<sequence>MNFLTCMLTAKREALIEEPKSEDDSISSDSQRKKDKKKWRSDKLLNTKIDSSDSEEEFSKFCKKKDKSREEIMSDDEIKSPNIIRRKTKKRIKRSVVISDSDDSDGDKNKDKESSDEEKSSSKSSSEDEEEEKVKQKPRRRIRKAKDSSSSSEEDKSTRKHIRRVLGKDSLSETTKQAEAEEKERKARIAEKQKKYNQIYENINESKVEKVVLDYDEQGKKEELAVHKSLVKKLKPHQASGVQFMWDACFESVKRAKTTEGSGCILAHCMGLGKTLQVITLVHTLLMESKRTGMEKVLVVCPLNTVLNWKSEFKKWLPKKK</sequence>
<evidence type="ECO:0000313" key="11">
    <source>
        <dbReference type="Proteomes" id="UP001162164"/>
    </source>
</evidence>
<organism evidence="10 11">
    <name type="scientific">Molorchus minor</name>
    <dbReference type="NCBI Taxonomy" id="1323400"/>
    <lineage>
        <taxon>Eukaryota</taxon>
        <taxon>Metazoa</taxon>
        <taxon>Ecdysozoa</taxon>
        <taxon>Arthropoda</taxon>
        <taxon>Hexapoda</taxon>
        <taxon>Insecta</taxon>
        <taxon>Pterygota</taxon>
        <taxon>Neoptera</taxon>
        <taxon>Endopterygota</taxon>
        <taxon>Coleoptera</taxon>
        <taxon>Polyphaga</taxon>
        <taxon>Cucujiformia</taxon>
        <taxon>Chrysomeloidea</taxon>
        <taxon>Cerambycidae</taxon>
        <taxon>Lamiinae</taxon>
        <taxon>Monochamini</taxon>
        <taxon>Molorchus</taxon>
    </lineage>
</organism>
<evidence type="ECO:0000256" key="4">
    <source>
        <dbReference type="ARBA" id="ARBA00022806"/>
    </source>
</evidence>
<evidence type="ECO:0000256" key="2">
    <source>
        <dbReference type="ARBA" id="ARBA00007025"/>
    </source>
</evidence>